<keyword evidence="1" id="KW-0813">Transport</keyword>
<dbReference type="PANTHER" id="PTHR42939">
    <property type="entry name" value="ABC TRANSPORTER ATP-BINDING PROTEIN ALBC-RELATED"/>
    <property type="match status" value="1"/>
</dbReference>
<evidence type="ECO:0000256" key="1">
    <source>
        <dbReference type="ARBA" id="ARBA00022448"/>
    </source>
</evidence>
<gene>
    <name evidence="5" type="ORF">PABY_17400</name>
</gene>
<evidence type="ECO:0000313" key="5">
    <source>
        <dbReference type="EMBL" id="BES82173.1"/>
    </source>
</evidence>
<evidence type="ECO:0000256" key="2">
    <source>
        <dbReference type="ARBA" id="ARBA00022741"/>
    </source>
</evidence>
<dbReference type="Gene3D" id="3.40.50.300">
    <property type="entry name" value="P-loop containing nucleotide triphosphate hydrolases"/>
    <property type="match status" value="1"/>
</dbReference>
<keyword evidence="6" id="KW-1185">Reference proteome</keyword>
<feature type="domain" description="ABC transporter" evidence="4">
    <location>
        <begin position="2"/>
        <end position="200"/>
    </location>
</feature>
<proteinExistence type="predicted"/>
<keyword evidence="3" id="KW-0067">ATP-binding</keyword>
<evidence type="ECO:0000259" key="4">
    <source>
        <dbReference type="PROSITE" id="PS50893"/>
    </source>
</evidence>
<dbReference type="InterPro" id="IPR003593">
    <property type="entry name" value="AAA+_ATPase"/>
</dbReference>
<dbReference type="InterPro" id="IPR051782">
    <property type="entry name" value="ABC_Transporter_VariousFunc"/>
</dbReference>
<evidence type="ECO:0000313" key="6">
    <source>
        <dbReference type="Proteomes" id="UP001341135"/>
    </source>
</evidence>
<reference evidence="5 6" key="1">
    <citation type="submission" date="2023-09" db="EMBL/GenBank/DDBJ databases">
        <title>Pyrofollis japonicus gen. nov. sp. nov., a novel member of the family Pyrodictiaceae isolated from the Iheya North hydrothermal field.</title>
        <authorList>
            <person name="Miyazaki U."/>
            <person name="Sanari M."/>
            <person name="Tame A."/>
            <person name="Kitajima M."/>
            <person name="Okamoto A."/>
            <person name="Sawayama S."/>
            <person name="Miyazaki J."/>
            <person name="Takai K."/>
            <person name="Nakagawa S."/>
        </authorList>
    </citation>
    <scope>NUCLEOTIDE SEQUENCE [LARGE SCALE GENOMIC DNA]</scope>
    <source>
        <strain evidence="5 6">AV2</strain>
    </source>
</reference>
<dbReference type="InterPro" id="IPR003439">
    <property type="entry name" value="ABC_transporter-like_ATP-bd"/>
</dbReference>
<accession>A0ABN6ZPN6</accession>
<dbReference type="Proteomes" id="UP001341135">
    <property type="component" value="Chromosome"/>
</dbReference>
<sequence>MAVCVSVEGEVWARGRLLYRVEGLDLPCRGVAALIGSNGSGKSTLLRALAGLAGGVAGRAWARRPIAYMPEDSFSPPGARVADWLRLNGVDPRVAEGLLPRRYLYSRIRGLSRGWRRFVELLGVLGNEASVYLLDEPFSGMDPERVGTAGALVRGVAERSLVVVTGQSLAAIAEALSPDQVLILRGGRLERAERVEAHGVHG</sequence>
<dbReference type="SUPFAM" id="SSF52540">
    <property type="entry name" value="P-loop containing nucleoside triphosphate hydrolases"/>
    <property type="match status" value="1"/>
</dbReference>
<dbReference type="Pfam" id="PF00005">
    <property type="entry name" value="ABC_tran"/>
    <property type="match status" value="1"/>
</dbReference>
<evidence type="ECO:0000256" key="3">
    <source>
        <dbReference type="ARBA" id="ARBA00022840"/>
    </source>
</evidence>
<organism evidence="5 6">
    <name type="scientific">Pyrodictium abyssi</name>
    <dbReference type="NCBI Taxonomy" id="54256"/>
    <lineage>
        <taxon>Archaea</taxon>
        <taxon>Thermoproteota</taxon>
        <taxon>Thermoprotei</taxon>
        <taxon>Desulfurococcales</taxon>
        <taxon>Pyrodictiaceae</taxon>
        <taxon>Pyrodictium</taxon>
    </lineage>
</organism>
<protein>
    <recommendedName>
        <fullName evidence="4">ABC transporter domain-containing protein</fullName>
    </recommendedName>
</protein>
<dbReference type="PROSITE" id="PS50893">
    <property type="entry name" value="ABC_TRANSPORTER_2"/>
    <property type="match status" value="1"/>
</dbReference>
<dbReference type="SMART" id="SM00382">
    <property type="entry name" value="AAA"/>
    <property type="match status" value="1"/>
</dbReference>
<keyword evidence="2" id="KW-0547">Nucleotide-binding</keyword>
<dbReference type="EMBL" id="AP028907">
    <property type="protein sequence ID" value="BES82173.1"/>
    <property type="molecule type" value="Genomic_DNA"/>
</dbReference>
<dbReference type="InterPro" id="IPR027417">
    <property type="entry name" value="P-loop_NTPase"/>
</dbReference>
<name>A0ABN6ZPN6_9CREN</name>
<dbReference type="PANTHER" id="PTHR42939:SF1">
    <property type="entry name" value="ABC TRANSPORTER ATP-BINDING PROTEIN ALBC-RELATED"/>
    <property type="match status" value="1"/>
</dbReference>